<dbReference type="InterPro" id="IPR000073">
    <property type="entry name" value="AB_hydrolase_1"/>
</dbReference>
<sequence length="306" mass="33600">MFEGFASVGSEREGVTIRAWKGGAGTPVLLLHGYPQTHHMWHRVAPALAERHTVIVADLRGYGDSGKPAPVEDRSNYSKREMAADQHRLMASLGFDRYAVVGHDRGARVAHRLGLDQPEAVSRIAVLDIVPTLHMFDNVDRAMASSYFHWFFLSQRGGMPESLQRADPQTWLRSRFTGRHAGGEAIAEAAYAEYERCFLQPGAIEGSTADYQAAASIDLDHDRADRDRGRTLDMPLLALWGSAGYVGTNFDVVDVWREYADSVTGAAIESDHYLAEEAPGKVAARLLDFLAEEDLESVDADDGALG</sequence>
<feature type="domain" description="AB hydrolase-1" evidence="1">
    <location>
        <begin position="27"/>
        <end position="151"/>
    </location>
</feature>
<dbReference type="InterPro" id="IPR029058">
    <property type="entry name" value="AB_hydrolase_fold"/>
</dbReference>
<protein>
    <submittedName>
        <fullName evidence="2">Haloacetate dehalogenase</fullName>
    </submittedName>
</protein>
<evidence type="ECO:0000313" key="3">
    <source>
        <dbReference type="Proteomes" id="UP000199597"/>
    </source>
</evidence>
<dbReference type="InterPro" id="IPR050266">
    <property type="entry name" value="AB_hydrolase_sf"/>
</dbReference>
<dbReference type="STRING" id="1136497.SAMN04489752_3543"/>
<evidence type="ECO:0000259" key="1">
    <source>
        <dbReference type="Pfam" id="PF00561"/>
    </source>
</evidence>
<dbReference type="Proteomes" id="UP000199597">
    <property type="component" value="Chromosome I"/>
</dbReference>
<dbReference type="GO" id="GO:0047372">
    <property type="term" value="F:monoacylglycerol lipase activity"/>
    <property type="evidence" value="ECO:0007669"/>
    <property type="project" value="TreeGrafter"/>
</dbReference>
<dbReference type="Gene3D" id="3.40.50.1820">
    <property type="entry name" value="alpha/beta hydrolase"/>
    <property type="match status" value="1"/>
</dbReference>
<dbReference type="RefSeq" id="WP_092016787.1">
    <property type="nucleotide sequence ID" value="NZ_LT629766.1"/>
</dbReference>
<gene>
    <name evidence="2" type="ORF">SAMN04489752_3543</name>
</gene>
<dbReference type="EMBL" id="LT629766">
    <property type="protein sequence ID" value="SDT16206.1"/>
    <property type="molecule type" value="Genomic_DNA"/>
</dbReference>
<keyword evidence="3" id="KW-1185">Reference proteome</keyword>
<dbReference type="PRINTS" id="PR00412">
    <property type="entry name" value="EPOXHYDRLASE"/>
</dbReference>
<proteinExistence type="predicted"/>
<dbReference type="GO" id="GO:0046464">
    <property type="term" value="P:acylglycerol catabolic process"/>
    <property type="evidence" value="ECO:0007669"/>
    <property type="project" value="TreeGrafter"/>
</dbReference>
<organism evidence="2 3">
    <name type="scientific">Brevibacterium siliguriense</name>
    <dbReference type="NCBI Taxonomy" id="1136497"/>
    <lineage>
        <taxon>Bacteria</taxon>
        <taxon>Bacillati</taxon>
        <taxon>Actinomycetota</taxon>
        <taxon>Actinomycetes</taxon>
        <taxon>Micrococcales</taxon>
        <taxon>Brevibacteriaceae</taxon>
        <taxon>Brevibacterium</taxon>
    </lineage>
</organism>
<dbReference type="OrthoDB" id="2987348at2"/>
<dbReference type="SUPFAM" id="SSF53474">
    <property type="entry name" value="alpha/beta-Hydrolases"/>
    <property type="match status" value="1"/>
</dbReference>
<dbReference type="Pfam" id="PF00561">
    <property type="entry name" value="Abhydrolase_1"/>
    <property type="match status" value="1"/>
</dbReference>
<dbReference type="InterPro" id="IPR000639">
    <property type="entry name" value="Epox_hydrolase-like"/>
</dbReference>
<accession>A0A1H1Y591</accession>
<reference evidence="3" key="1">
    <citation type="submission" date="2016-10" db="EMBL/GenBank/DDBJ databases">
        <authorList>
            <person name="Varghese N."/>
            <person name="Submissions S."/>
        </authorList>
    </citation>
    <scope>NUCLEOTIDE SEQUENCE [LARGE SCALE GENOMIC DNA]</scope>
    <source>
        <strain evidence="3">DSM 23676</strain>
    </source>
</reference>
<dbReference type="GO" id="GO:0016020">
    <property type="term" value="C:membrane"/>
    <property type="evidence" value="ECO:0007669"/>
    <property type="project" value="TreeGrafter"/>
</dbReference>
<dbReference type="PANTHER" id="PTHR43798:SF33">
    <property type="entry name" value="HYDROLASE, PUTATIVE (AFU_ORTHOLOGUE AFUA_2G14860)-RELATED"/>
    <property type="match status" value="1"/>
</dbReference>
<dbReference type="AlphaFoldDB" id="A0A1H1Y591"/>
<evidence type="ECO:0000313" key="2">
    <source>
        <dbReference type="EMBL" id="SDT16206.1"/>
    </source>
</evidence>
<dbReference type="PANTHER" id="PTHR43798">
    <property type="entry name" value="MONOACYLGLYCEROL LIPASE"/>
    <property type="match status" value="1"/>
</dbReference>
<name>A0A1H1Y591_9MICO</name>